<evidence type="ECO:0000313" key="2">
    <source>
        <dbReference type="EMBL" id="PEG29758.1"/>
    </source>
</evidence>
<dbReference type="STRING" id="137838.GCA_001458595_01014"/>
<evidence type="ECO:0000313" key="3">
    <source>
        <dbReference type="Proteomes" id="UP000220840"/>
    </source>
</evidence>
<feature type="domain" description="Flavodoxin-like" evidence="1">
    <location>
        <begin position="31"/>
        <end position="172"/>
    </location>
</feature>
<organism evidence="2 3">
    <name type="scientific">Clostridium neonatale</name>
    <dbReference type="NCBI Taxonomy" id="137838"/>
    <lineage>
        <taxon>Bacteria</taxon>
        <taxon>Bacillati</taxon>
        <taxon>Bacillota</taxon>
        <taxon>Clostridia</taxon>
        <taxon>Eubacteriales</taxon>
        <taxon>Clostridiaceae</taxon>
        <taxon>Clostridium</taxon>
    </lineage>
</organism>
<dbReference type="Proteomes" id="UP000220840">
    <property type="component" value="Unassembled WGS sequence"/>
</dbReference>
<keyword evidence="3" id="KW-1185">Reference proteome</keyword>
<dbReference type="SUPFAM" id="SSF52218">
    <property type="entry name" value="Flavoproteins"/>
    <property type="match status" value="1"/>
</dbReference>
<dbReference type="EMBL" id="PDCJ01000002">
    <property type="protein sequence ID" value="PEG29758.1"/>
    <property type="molecule type" value="Genomic_DNA"/>
</dbReference>
<dbReference type="InterPro" id="IPR008254">
    <property type="entry name" value="Flavodoxin/NO_synth"/>
</dbReference>
<dbReference type="OrthoDB" id="9806505at2"/>
<sequence>MNFENKKIIVAYFSHKGENYSNGRIVELKMGNTAIAAQMIADSLNADTFEIKAVNEYPFEYNACTEEAKAELRVSSRPKLAENMDIFDYDIVFLGYPNWWGTMPMVVWTFLEGHDFRGKIVIPFCTHEGSGMGNSERDLKKLIPNADIRKGLAIHGSSVSKAKSTINNWLENA</sequence>
<dbReference type="Gene3D" id="3.40.50.360">
    <property type="match status" value="1"/>
</dbReference>
<dbReference type="RefSeq" id="WP_058293924.1">
    <property type="nucleotide sequence ID" value="NZ_LN890327.1"/>
</dbReference>
<protein>
    <submittedName>
        <fullName evidence="2">Flavodoxin</fullName>
    </submittedName>
</protein>
<gene>
    <name evidence="2" type="ORF">CQ394_13920</name>
</gene>
<dbReference type="AlphaFoldDB" id="A0A2A7MF77"/>
<dbReference type="Pfam" id="PF12682">
    <property type="entry name" value="Flavodoxin_4"/>
    <property type="match status" value="1"/>
</dbReference>
<proteinExistence type="predicted"/>
<accession>A0A2A7MF77</accession>
<dbReference type="GO" id="GO:0010181">
    <property type="term" value="F:FMN binding"/>
    <property type="evidence" value="ECO:0007669"/>
    <property type="project" value="InterPro"/>
</dbReference>
<evidence type="ECO:0000259" key="1">
    <source>
        <dbReference type="Pfam" id="PF12682"/>
    </source>
</evidence>
<dbReference type="PANTHER" id="PTHR39201">
    <property type="entry name" value="EXPORTED PROTEIN-RELATED"/>
    <property type="match status" value="1"/>
</dbReference>
<reference evidence="2 3" key="1">
    <citation type="submission" date="2017-10" db="EMBL/GenBank/DDBJ databases">
        <title>Effective Description of Clostridium neonatale sp. nov. linked to necrotizing enterocolitis in neonates and a clarification of species assignable to the genus Clostridium (Prazmowski 1880) emend. Lawson and Rainey 2016.</title>
        <authorList>
            <person name="Bernard K."/>
            <person name="Burdz T."/>
            <person name="Wiebe D."/>
            <person name="Balcewich B."/>
            <person name="Alfa M."/>
            <person name="Bernier A.-M."/>
        </authorList>
    </citation>
    <scope>NUCLEOTIDE SEQUENCE [LARGE SCALE GENOMIC DNA]</scope>
    <source>
        <strain evidence="2 3">LCDC99A005</strain>
    </source>
</reference>
<dbReference type="GO" id="GO:0016651">
    <property type="term" value="F:oxidoreductase activity, acting on NAD(P)H"/>
    <property type="evidence" value="ECO:0007669"/>
    <property type="project" value="UniProtKB-ARBA"/>
</dbReference>
<comment type="caution">
    <text evidence="2">The sequence shown here is derived from an EMBL/GenBank/DDBJ whole genome shotgun (WGS) entry which is preliminary data.</text>
</comment>
<name>A0A2A7MF77_9CLOT</name>
<dbReference type="PANTHER" id="PTHR39201:SF1">
    <property type="entry name" value="FLAVODOXIN-LIKE DOMAIN-CONTAINING PROTEIN"/>
    <property type="match status" value="1"/>
</dbReference>
<dbReference type="InterPro" id="IPR029039">
    <property type="entry name" value="Flavoprotein-like_sf"/>
</dbReference>